<dbReference type="Proteomes" id="UP000242864">
    <property type="component" value="Chromosome"/>
</dbReference>
<gene>
    <name evidence="3" type="ORF">B5P37_08330</name>
</gene>
<proteinExistence type="predicted"/>
<dbReference type="Pfam" id="PF01381">
    <property type="entry name" value="HTH_3"/>
    <property type="match status" value="1"/>
</dbReference>
<dbReference type="AlphaFoldDB" id="A0AAC9RS16"/>
<dbReference type="PANTHER" id="PTHR46558">
    <property type="entry name" value="TRACRIPTIONAL REGULATORY PROTEIN-RELATED-RELATED"/>
    <property type="match status" value="1"/>
</dbReference>
<dbReference type="GO" id="GO:0003677">
    <property type="term" value="F:DNA binding"/>
    <property type="evidence" value="ECO:0007669"/>
    <property type="project" value="UniProtKB-KW"/>
</dbReference>
<dbReference type="RefSeq" id="WP_085237785.1">
    <property type="nucleotide sequence ID" value="NZ_CP020773.1"/>
</dbReference>
<organism evidence="3 4">
    <name type="scientific">Staphylococcus lutrae</name>
    <dbReference type="NCBI Taxonomy" id="155085"/>
    <lineage>
        <taxon>Bacteria</taxon>
        <taxon>Bacillati</taxon>
        <taxon>Bacillota</taxon>
        <taxon>Bacilli</taxon>
        <taxon>Bacillales</taxon>
        <taxon>Staphylococcaceae</taxon>
        <taxon>Staphylococcus</taxon>
    </lineage>
</organism>
<dbReference type="PROSITE" id="PS50943">
    <property type="entry name" value="HTH_CROC1"/>
    <property type="match status" value="1"/>
</dbReference>
<keyword evidence="1" id="KW-0238">DNA-binding</keyword>
<sequence>MNNMKELRINKNLKQKELARITGLSTSAISLFENNKSTPSMISAYKIAKALNVSIEKIFPLNVEIYLKKEE</sequence>
<reference evidence="3 4" key="1">
    <citation type="submission" date="2017-04" db="EMBL/GenBank/DDBJ databases">
        <authorList>
            <person name="Veseli I.A."/>
            <person name="Tang C."/>
            <person name="Pombert J.-F."/>
        </authorList>
    </citation>
    <scope>NUCLEOTIDE SEQUENCE [LARGE SCALE GENOMIC DNA]</scope>
    <source>
        <strain evidence="3 4">ATCC 700373</strain>
    </source>
</reference>
<evidence type="ECO:0000256" key="1">
    <source>
        <dbReference type="ARBA" id="ARBA00023125"/>
    </source>
</evidence>
<protein>
    <recommendedName>
        <fullName evidence="2">HTH cro/C1-type domain-containing protein</fullName>
    </recommendedName>
</protein>
<keyword evidence="4" id="KW-1185">Reference proteome</keyword>
<name>A0AAC9RS16_9STAP</name>
<feature type="domain" description="HTH cro/C1-type" evidence="2">
    <location>
        <begin position="4"/>
        <end position="58"/>
    </location>
</feature>
<evidence type="ECO:0000313" key="3">
    <source>
        <dbReference type="EMBL" id="ARJ51313.1"/>
    </source>
</evidence>
<dbReference type="PANTHER" id="PTHR46558:SF12">
    <property type="entry name" value="DNA-BINDING PROTEIN"/>
    <property type="match status" value="1"/>
</dbReference>
<dbReference type="CDD" id="cd00093">
    <property type="entry name" value="HTH_XRE"/>
    <property type="match status" value="1"/>
</dbReference>
<evidence type="ECO:0000313" key="4">
    <source>
        <dbReference type="Proteomes" id="UP000242864"/>
    </source>
</evidence>
<dbReference type="InterPro" id="IPR001387">
    <property type="entry name" value="Cro/C1-type_HTH"/>
</dbReference>
<dbReference type="SMART" id="SM00530">
    <property type="entry name" value="HTH_XRE"/>
    <property type="match status" value="1"/>
</dbReference>
<accession>A0AAC9RS16</accession>
<dbReference type="KEGG" id="slz:B5P37_08330"/>
<dbReference type="EMBL" id="CP020773">
    <property type="protein sequence ID" value="ARJ51313.1"/>
    <property type="molecule type" value="Genomic_DNA"/>
</dbReference>
<dbReference type="Gene3D" id="1.10.260.40">
    <property type="entry name" value="lambda repressor-like DNA-binding domains"/>
    <property type="match status" value="1"/>
</dbReference>
<dbReference type="InterPro" id="IPR010982">
    <property type="entry name" value="Lambda_DNA-bd_dom_sf"/>
</dbReference>
<dbReference type="SUPFAM" id="SSF47413">
    <property type="entry name" value="lambda repressor-like DNA-binding domains"/>
    <property type="match status" value="1"/>
</dbReference>
<evidence type="ECO:0000259" key="2">
    <source>
        <dbReference type="PROSITE" id="PS50943"/>
    </source>
</evidence>